<dbReference type="PIRSF" id="PIRSF006060">
    <property type="entry name" value="AA_transporter"/>
    <property type="match status" value="1"/>
</dbReference>
<dbReference type="InterPro" id="IPR002293">
    <property type="entry name" value="AA/rel_permease1"/>
</dbReference>
<feature type="transmembrane region" description="Helical" evidence="5">
    <location>
        <begin position="354"/>
        <end position="375"/>
    </location>
</feature>
<dbReference type="Gene3D" id="1.20.1740.10">
    <property type="entry name" value="Amino acid/polyamine transporter I"/>
    <property type="match status" value="2"/>
</dbReference>
<evidence type="ECO:0000256" key="1">
    <source>
        <dbReference type="ARBA" id="ARBA00004141"/>
    </source>
</evidence>
<feature type="transmembrane region" description="Helical" evidence="5">
    <location>
        <begin position="541"/>
        <end position="559"/>
    </location>
</feature>
<feature type="transmembrane region" description="Helical" evidence="5">
    <location>
        <begin position="480"/>
        <end position="505"/>
    </location>
</feature>
<feature type="transmembrane region" description="Helical" evidence="5">
    <location>
        <begin position="220"/>
        <end position="243"/>
    </location>
</feature>
<evidence type="ECO:0000256" key="3">
    <source>
        <dbReference type="ARBA" id="ARBA00022989"/>
    </source>
</evidence>
<dbReference type="Proteomes" id="UP001159405">
    <property type="component" value="Unassembled WGS sequence"/>
</dbReference>
<evidence type="ECO:0000313" key="7">
    <source>
        <dbReference type="EMBL" id="CAH3137007.1"/>
    </source>
</evidence>
<comment type="caution">
    <text evidence="7">The sequence shown here is derived from an EMBL/GenBank/DDBJ whole genome shotgun (WGS) entry which is preliminary data.</text>
</comment>
<feature type="transmembrane region" description="Helical" evidence="5">
    <location>
        <begin position="449"/>
        <end position="474"/>
    </location>
</feature>
<feature type="transmembrane region" description="Helical" evidence="5">
    <location>
        <begin position="162"/>
        <end position="179"/>
    </location>
</feature>
<organism evidence="7 8">
    <name type="scientific">Porites lobata</name>
    <dbReference type="NCBI Taxonomy" id="104759"/>
    <lineage>
        <taxon>Eukaryota</taxon>
        <taxon>Metazoa</taxon>
        <taxon>Cnidaria</taxon>
        <taxon>Anthozoa</taxon>
        <taxon>Hexacorallia</taxon>
        <taxon>Scleractinia</taxon>
        <taxon>Fungiina</taxon>
        <taxon>Poritidae</taxon>
        <taxon>Porites</taxon>
    </lineage>
</organism>
<dbReference type="InterPro" id="IPR029485">
    <property type="entry name" value="CAT_C"/>
</dbReference>
<feature type="domain" description="Cationic amino acid transporter C-terminal" evidence="6">
    <location>
        <begin position="514"/>
        <end position="564"/>
    </location>
</feature>
<feature type="transmembrane region" description="Helical" evidence="5">
    <location>
        <begin position="62"/>
        <end position="81"/>
    </location>
</feature>
<name>A0ABN8P7W6_9CNID</name>
<dbReference type="PANTHER" id="PTHR43243">
    <property type="entry name" value="INNER MEMBRANE TRANSPORTER YGJI-RELATED"/>
    <property type="match status" value="1"/>
</dbReference>
<dbReference type="EMBL" id="CALNXK010000058">
    <property type="protein sequence ID" value="CAH3137007.1"/>
    <property type="molecule type" value="Genomic_DNA"/>
</dbReference>
<dbReference type="PANTHER" id="PTHR43243:SF105">
    <property type="entry name" value="CATIONIC AMINO ACID TRANSPORTER C-TERMINAL DOMAIN-CONTAINING PROTEIN"/>
    <property type="match status" value="1"/>
</dbReference>
<accession>A0ABN8P7W6</accession>
<feature type="transmembrane region" description="Helical" evidence="5">
    <location>
        <begin position="304"/>
        <end position="333"/>
    </location>
</feature>
<feature type="transmembrane region" description="Helical" evidence="5">
    <location>
        <begin position="186"/>
        <end position="208"/>
    </location>
</feature>
<evidence type="ECO:0000256" key="5">
    <source>
        <dbReference type="SAM" id="Phobius"/>
    </source>
</evidence>
<feature type="transmembrane region" description="Helical" evidence="5">
    <location>
        <begin position="517"/>
        <end position="535"/>
    </location>
</feature>
<gene>
    <name evidence="7" type="ORF">PLOB_00038785</name>
</gene>
<comment type="subcellular location">
    <subcellularLocation>
        <location evidence="1">Membrane</location>
        <topology evidence="1">Multi-pass membrane protein</topology>
    </subcellularLocation>
</comment>
<evidence type="ECO:0000256" key="2">
    <source>
        <dbReference type="ARBA" id="ARBA00022692"/>
    </source>
</evidence>
<keyword evidence="2 5" id="KW-0812">Transmembrane</keyword>
<feature type="transmembrane region" description="Helical" evidence="5">
    <location>
        <begin position="381"/>
        <end position="402"/>
    </location>
</feature>
<feature type="transmembrane region" description="Helical" evidence="5">
    <location>
        <begin position="255"/>
        <end position="284"/>
    </location>
</feature>
<dbReference type="Pfam" id="PF13520">
    <property type="entry name" value="AA_permease_2"/>
    <property type="match status" value="1"/>
</dbReference>
<sequence>MDSLLRSFNRKKIVDPSTLTSTELNRCLSIFDLTVLGIGSTLGAGIYVLAGDVARHDTGPSIVLSFLIAAIASILSGLCYGEFGARVPKAGSAYVYSYVTIGELCAFVIGWNLLLEYVIGTSSVARAWSSYFDSLFDGAIKNFTISTIGEMHASGIAEYPDVLSVLVVLILTTVLAVGIKKTSWFNTLFTGINLFVILFIICVGAFYARPKNWSSSFMPYGMSGVMTGAATCFYAFVGFDVIATTGEEARNPSRAIPISIVLALVFCFLAYFGVSAVLTLMWPSSDLPVDGTLPNVFALRGAPWAKYVIAVGALCGLTSSLLGALLPLPRMLYSMASDGLIFKFLAKVNPRTEIPMIATVISGVFSAILAFIFNLHDLVEMMSIGTLLAYTMVAVCVLVLRYQPDTIGLIKENSSSLSSHLAEKDISEEDTPLLGVLLRDTRKPSRKTALLALIATVVSCIGFAGVCALIIWASHALLQASWWAILMMVLVGVAAIGSMVVLLLLPQNKTPLPFKVPFVPLLPLLSVFINLFLILKLSYLTWIRFAVWMVIGLSIYLFYGLRHSVEKERQDEQHTEKSQPT</sequence>
<evidence type="ECO:0000313" key="8">
    <source>
        <dbReference type="Proteomes" id="UP001159405"/>
    </source>
</evidence>
<protein>
    <recommendedName>
        <fullName evidence="6">Cationic amino acid transporter C-terminal domain-containing protein</fullName>
    </recommendedName>
</protein>
<evidence type="ECO:0000259" key="6">
    <source>
        <dbReference type="Pfam" id="PF13906"/>
    </source>
</evidence>
<proteinExistence type="predicted"/>
<keyword evidence="3 5" id="KW-1133">Transmembrane helix</keyword>
<reference evidence="7 8" key="1">
    <citation type="submission" date="2022-05" db="EMBL/GenBank/DDBJ databases">
        <authorList>
            <consortium name="Genoscope - CEA"/>
            <person name="William W."/>
        </authorList>
    </citation>
    <scope>NUCLEOTIDE SEQUENCE [LARGE SCALE GENOMIC DNA]</scope>
</reference>
<feature type="transmembrane region" description="Helical" evidence="5">
    <location>
        <begin position="93"/>
        <end position="114"/>
    </location>
</feature>
<dbReference type="Pfam" id="PF13906">
    <property type="entry name" value="AA_permease_C"/>
    <property type="match status" value="1"/>
</dbReference>
<keyword evidence="8" id="KW-1185">Reference proteome</keyword>
<keyword evidence="4 5" id="KW-0472">Membrane</keyword>
<evidence type="ECO:0000256" key="4">
    <source>
        <dbReference type="ARBA" id="ARBA00023136"/>
    </source>
</evidence>
<feature type="transmembrane region" description="Helical" evidence="5">
    <location>
        <begin position="30"/>
        <end position="50"/>
    </location>
</feature>